<dbReference type="RefSeq" id="WP_126536768.1">
    <property type="nucleotide sequence ID" value="NZ_BSPM01000008.1"/>
</dbReference>
<name>A0A4R6RJN7_9HYPH</name>
<reference evidence="1 2" key="1">
    <citation type="submission" date="2019-03" db="EMBL/GenBank/DDBJ databases">
        <title>Genomic Encyclopedia of Type Strains, Phase IV (KMG-IV): sequencing the most valuable type-strain genomes for metagenomic binning, comparative biology and taxonomic classification.</title>
        <authorList>
            <person name="Goeker M."/>
        </authorList>
    </citation>
    <scope>NUCLEOTIDE SEQUENCE [LARGE SCALE GENOMIC DNA]</scope>
    <source>
        <strain evidence="1 2">DSM 102969</strain>
    </source>
</reference>
<accession>A0A4R6RJN7</accession>
<dbReference type="EMBL" id="SNXY01000006">
    <property type="protein sequence ID" value="TDP86690.1"/>
    <property type="molecule type" value="Genomic_DNA"/>
</dbReference>
<evidence type="ECO:0000313" key="2">
    <source>
        <dbReference type="Proteomes" id="UP000294547"/>
    </source>
</evidence>
<keyword evidence="2" id="KW-1185">Reference proteome</keyword>
<dbReference type="OrthoDB" id="7584850at2"/>
<gene>
    <name evidence="1" type="ORF">EDD54_0570</name>
</gene>
<evidence type="ECO:0000313" key="1">
    <source>
        <dbReference type="EMBL" id="TDP86690.1"/>
    </source>
</evidence>
<proteinExistence type="predicted"/>
<sequence length="64" mass="7389">MFDNYLVEVHDNPVGILVREGRHFAFHALEDSVKDLEGQVFPDAFAAERAARKHLDARRQQRQA</sequence>
<dbReference type="AlphaFoldDB" id="A0A4R6RJN7"/>
<organism evidence="1 2">
    <name type="scientific">Oharaeibacter diazotrophicus</name>
    <dbReference type="NCBI Taxonomy" id="1920512"/>
    <lineage>
        <taxon>Bacteria</taxon>
        <taxon>Pseudomonadati</taxon>
        <taxon>Pseudomonadota</taxon>
        <taxon>Alphaproteobacteria</taxon>
        <taxon>Hyphomicrobiales</taxon>
        <taxon>Pleomorphomonadaceae</taxon>
        <taxon>Oharaeibacter</taxon>
    </lineage>
</organism>
<dbReference type="Proteomes" id="UP000294547">
    <property type="component" value="Unassembled WGS sequence"/>
</dbReference>
<protein>
    <submittedName>
        <fullName evidence="1">Uncharacterized protein</fullName>
    </submittedName>
</protein>
<comment type="caution">
    <text evidence="1">The sequence shown here is derived from an EMBL/GenBank/DDBJ whole genome shotgun (WGS) entry which is preliminary data.</text>
</comment>